<feature type="signal peptide" evidence="1">
    <location>
        <begin position="1"/>
        <end position="23"/>
    </location>
</feature>
<reference evidence="2 3" key="1">
    <citation type="submission" date="2019-03" db="EMBL/GenBank/DDBJ databases">
        <title>The genome sequence of a newly discovered highly antifungal drug resistant Aspergillus species, Aspergillus tanneri NIH 1004.</title>
        <authorList>
            <person name="Mounaud S."/>
            <person name="Singh I."/>
            <person name="Joardar V."/>
            <person name="Pakala S."/>
            <person name="Pakala S."/>
            <person name="Venepally P."/>
            <person name="Hoover J."/>
            <person name="Nierman W."/>
            <person name="Chung J."/>
            <person name="Losada L."/>
        </authorList>
    </citation>
    <scope>NUCLEOTIDE SEQUENCE [LARGE SCALE GENOMIC DNA]</scope>
    <source>
        <strain evidence="2 3">NIH1004</strain>
    </source>
</reference>
<organism evidence="2 3">
    <name type="scientific">Aspergillus tanneri</name>
    <dbReference type="NCBI Taxonomy" id="1220188"/>
    <lineage>
        <taxon>Eukaryota</taxon>
        <taxon>Fungi</taxon>
        <taxon>Dikarya</taxon>
        <taxon>Ascomycota</taxon>
        <taxon>Pezizomycotina</taxon>
        <taxon>Eurotiomycetes</taxon>
        <taxon>Eurotiomycetidae</taxon>
        <taxon>Eurotiales</taxon>
        <taxon>Aspergillaceae</taxon>
        <taxon>Aspergillus</taxon>
        <taxon>Aspergillus subgen. Circumdati</taxon>
    </lineage>
</organism>
<proteinExistence type="predicted"/>
<comment type="caution">
    <text evidence="2">The sequence shown here is derived from an EMBL/GenBank/DDBJ whole genome shotgun (WGS) entry which is preliminary data.</text>
</comment>
<evidence type="ECO:0000313" key="3">
    <source>
        <dbReference type="Proteomes" id="UP000308092"/>
    </source>
</evidence>
<dbReference type="PROSITE" id="PS51257">
    <property type="entry name" value="PROKAR_LIPOPROTEIN"/>
    <property type="match status" value="1"/>
</dbReference>
<keyword evidence="3" id="KW-1185">Reference proteome</keyword>
<protein>
    <recommendedName>
        <fullName evidence="4">Phospholipase D</fullName>
    </recommendedName>
</protein>
<dbReference type="AlphaFoldDB" id="A0A4S3JU30"/>
<dbReference type="GO" id="GO:0008081">
    <property type="term" value="F:phosphoric diester hydrolase activity"/>
    <property type="evidence" value="ECO:0007669"/>
    <property type="project" value="InterPro"/>
</dbReference>
<dbReference type="InterPro" id="IPR017946">
    <property type="entry name" value="PLC-like_Pdiesterase_TIM-brl"/>
</dbReference>
<dbReference type="Proteomes" id="UP000308092">
    <property type="component" value="Unassembled WGS sequence"/>
</dbReference>
<accession>A0A4S3JU30</accession>
<dbReference type="VEuPathDB" id="FungiDB:EYZ11_002433"/>
<evidence type="ECO:0000313" key="2">
    <source>
        <dbReference type="EMBL" id="THC98081.1"/>
    </source>
</evidence>
<keyword evidence="1" id="KW-0732">Signal</keyword>
<feature type="chain" id="PRO_5020813171" description="Phospholipase D" evidence="1">
    <location>
        <begin position="24"/>
        <end position="328"/>
    </location>
</feature>
<evidence type="ECO:0000256" key="1">
    <source>
        <dbReference type="SAM" id="SignalP"/>
    </source>
</evidence>
<gene>
    <name evidence="2" type="ORF">EYZ11_002433</name>
</gene>
<sequence length="328" mass="36740">MLLKLCLIHIIPFAFLLAGSCSGESILEQTVLQSDSRRPIYLIAHRVLHASAVPQALSDGANALEVDVAPYNGVWYAWHADKNTPWDRPQDTVEKLFSAVAAQHKDGKPITFLWLDIKHPGHCSSAGNECIITELQQMAQKKLKSVGVRVLYGFSLDHSNSGAWETIAKNLTANEAMGLNARAQSAIDTFSSKQNKNMIPSHQRVIDFGFSALWLPRIMDCHNDRRNWGKYSGVCYELSAASKERDRAKPRRPRIGKVFGWTITDKEENTDTAGTLLGFAKVDGLIYGEVLSHYRDNESNRIAIREIKKWLWNNSKTHRAAGQGDSPW</sequence>
<dbReference type="GO" id="GO:0006629">
    <property type="term" value="P:lipid metabolic process"/>
    <property type="evidence" value="ECO:0007669"/>
    <property type="project" value="InterPro"/>
</dbReference>
<dbReference type="EMBL" id="SOSA01000054">
    <property type="protein sequence ID" value="THC98081.1"/>
    <property type="molecule type" value="Genomic_DNA"/>
</dbReference>
<dbReference type="Gene3D" id="3.20.20.190">
    <property type="entry name" value="Phosphatidylinositol (PI) phosphodiesterase"/>
    <property type="match status" value="1"/>
</dbReference>
<evidence type="ECO:0008006" key="4">
    <source>
        <dbReference type="Google" id="ProtNLM"/>
    </source>
</evidence>
<name>A0A4S3JU30_9EURO</name>